<accession>A0A926NLX5</accession>
<sequence length="112" mass="13369">MIEVIIYFLKVILNCLLGVQWVSVLLFLIIEWAIVDYYRLGFIEKPKSLLDKIGNFFMKLFMGSGYFLYMKFSKQKWILRKLYMLIALILQGILSIIVYYIITLPLDLIFLR</sequence>
<feature type="transmembrane region" description="Helical" evidence="1">
    <location>
        <begin position="53"/>
        <end position="70"/>
    </location>
</feature>
<reference evidence="2" key="1">
    <citation type="submission" date="2020-09" db="EMBL/GenBank/DDBJ databases">
        <title>A novel bacterium of genus Bacillus, isolated from South China Sea.</title>
        <authorList>
            <person name="Huang H."/>
            <person name="Mo K."/>
            <person name="Hu Y."/>
        </authorList>
    </citation>
    <scope>NUCLEOTIDE SEQUENCE</scope>
    <source>
        <strain evidence="2">IB182487</strain>
    </source>
</reference>
<keyword evidence="1" id="KW-0812">Transmembrane</keyword>
<gene>
    <name evidence="2" type="ORF">IC621_09390</name>
</gene>
<evidence type="ECO:0000313" key="2">
    <source>
        <dbReference type="EMBL" id="MBD1380442.1"/>
    </source>
</evidence>
<comment type="caution">
    <text evidence="2">The sequence shown here is derived from an EMBL/GenBank/DDBJ whole genome shotgun (WGS) entry which is preliminary data.</text>
</comment>
<organism evidence="2 3">
    <name type="scientific">Metabacillus arenae</name>
    <dbReference type="NCBI Taxonomy" id="2771434"/>
    <lineage>
        <taxon>Bacteria</taxon>
        <taxon>Bacillati</taxon>
        <taxon>Bacillota</taxon>
        <taxon>Bacilli</taxon>
        <taxon>Bacillales</taxon>
        <taxon>Bacillaceae</taxon>
        <taxon>Metabacillus</taxon>
    </lineage>
</organism>
<proteinExistence type="predicted"/>
<dbReference type="Proteomes" id="UP000626844">
    <property type="component" value="Unassembled WGS sequence"/>
</dbReference>
<dbReference type="RefSeq" id="WP_191158039.1">
    <property type="nucleotide sequence ID" value="NZ_JACXAI010000010.1"/>
</dbReference>
<dbReference type="AlphaFoldDB" id="A0A926NLX5"/>
<feature type="transmembrane region" description="Helical" evidence="1">
    <location>
        <begin position="82"/>
        <end position="102"/>
    </location>
</feature>
<keyword evidence="1" id="KW-0472">Membrane</keyword>
<dbReference type="EMBL" id="JACXAI010000010">
    <property type="protein sequence ID" value="MBD1380442.1"/>
    <property type="molecule type" value="Genomic_DNA"/>
</dbReference>
<evidence type="ECO:0000313" key="3">
    <source>
        <dbReference type="Proteomes" id="UP000626844"/>
    </source>
</evidence>
<keyword evidence="3" id="KW-1185">Reference proteome</keyword>
<name>A0A926NLX5_9BACI</name>
<protein>
    <submittedName>
        <fullName evidence="2">Uncharacterized protein</fullName>
    </submittedName>
</protein>
<evidence type="ECO:0000256" key="1">
    <source>
        <dbReference type="SAM" id="Phobius"/>
    </source>
</evidence>
<keyword evidence="1" id="KW-1133">Transmembrane helix</keyword>
<feature type="transmembrane region" description="Helical" evidence="1">
    <location>
        <begin position="12"/>
        <end position="33"/>
    </location>
</feature>